<sequence length="701" mass="79702">MCSTASKMANDSTEEPLGKESPEPECNIYEEVKWFNKAEQNQRMAVEELINTETSYVHNLQLCISDIRDHLQKKQLPGIDVEGLFSNIDDVLHISRHFLTGLEAMANQEHEQLLHISTLFQELKEEMENIYKVYCGSCDQALLLLDIYRNDPRLQKEILDTLHTTVPHTGASDLSFFLVMPVQRVTKYPLLLQKILENTLDSDSAYEALSAATKAMAEVNANINEYKRRKEVADKYNKAGYLTLRERLARLNTHSITKKTTRLSRLFMHEAGIIPKTEDKEFDDLEEKFQWLASGIADLKENVAYFLSNTEMFLGSKPHENELDIEEGTRQQCCRLAGKLNSTILPEFKKRLKRLVYLPLCNLSETLKGPQSLIRKRLDKLLDYEELEEKRNETGSVTYEEEATMNTYLAINSLLVSELPVFNLVALKWLEQILHTFVVLQRDLAKQVLQEAEGEMAQLLHKHLPEADFWKMVKDTLSQAENQLYSFSRKFESVMPSPVVQPLSPAEERRVLLLVNKHGLDKLYQVTSNISGSKDMDLTLQRGQIVALLHDVDTKGNSNRWLVDAGGPRGYIPSGKVQPYHLVQNQKSKMEMLAPNDEAEKRHHSYNSPATPSPPINFITPAFQVVAGYAFTGRSNHEVSLTPGQPVTVLESHDKKGSKEWSLVEVNGQKGYVPSSYLVVVPTPEPPGWNSPAWLLPAQQT</sequence>
<dbReference type="PROSITE" id="PS51021">
    <property type="entry name" value="BAR"/>
    <property type="match status" value="1"/>
</dbReference>
<evidence type="ECO:0000256" key="3">
    <source>
        <dbReference type="PROSITE-ProRule" id="PRU00192"/>
    </source>
</evidence>
<keyword evidence="8" id="KW-1185">Reference proteome</keyword>
<dbReference type="Pfam" id="PF07653">
    <property type="entry name" value="SH3_2"/>
    <property type="match status" value="1"/>
</dbReference>
<dbReference type="InterPro" id="IPR001452">
    <property type="entry name" value="SH3_domain"/>
</dbReference>
<dbReference type="SMART" id="SM00721">
    <property type="entry name" value="BAR"/>
    <property type="match status" value="1"/>
</dbReference>
<dbReference type="InterPro" id="IPR027267">
    <property type="entry name" value="AH/BAR_dom_sf"/>
</dbReference>
<dbReference type="SUPFAM" id="SSF50044">
    <property type="entry name" value="SH3-domain"/>
    <property type="match status" value="2"/>
</dbReference>
<feature type="region of interest" description="Disordered" evidence="4">
    <location>
        <begin position="1"/>
        <end position="23"/>
    </location>
</feature>
<feature type="domain" description="BAR" evidence="7">
    <location>
        <begin position="267"/>
        <end position="469"/>
    </location>
</feature>
<dbReference type="CDD" id="cd00160">
    <property type="entry name" value="RhoGEF"/>
    <property type="match status" value="1"/>
</dbReference>
<dbReference type="Gene3D" id="2.30.30.40">
    <property type="entry name" value="SH3 Domains"/>
    <property type="match status" value="2"/>
</dbReference>
<dbReference type="InterPro" id="IPR036028">
    <property type="entry name" value="SH3-like_dom_sf"/>
</dbReference>
<evidence type="ECO:0000256" key="1">
    <source>
        <dbReference type="ARBA" id="ARBA00022443"/>
    </source>
</evidence>
<dbReference type="SUPFAM" id="SSF103657">
    <property type="entry name" value="BAR/IMD domain-like"/>
    <property type="match status" value="1"/>
</dbReference>
<dbReference type="SUPFAM" id="SSF48065">
    <property type="entry name" value="DBL homology domain (DH-domain)"/>
    <property type="match status" value="1"/>
</dbReference>
<dbReference type="PROSITE" id="PS50002">
    <property type="entry name" value="SH3"/>
    <property type="match status" value="2"/>
</dbReference>
<dbReference type="InterPro" id="IPR035899">
    <property type="entry name" value="DBL_dom_sf"/>
</dbReference>
<evidence type="ECO:0000259" key="6">
    <source>
        <dbReference type="PROSITE" id="PS50010"/>
    </source>
</evidence>
<dbReference type="PROSITE" id="PS50010">
    <property type="entry name" value="DH_2"/>
    <property type="match status" value="1"/>
</dbReference>
<evidence type="ECO:0000259" key="7">
    <source>
        <dbReference type="PROSITE" id="PS51021"/>
    </source>
</evidence>
<feature type="domain" description="DH" evidence="6">
    <location>
        <begin position="41"/>
        <end position="226"/>
    </location>
</feature>
<dbReference type="InterPro" id="IPR035823">
    <property type="entry name" value="ARHGEF37_SH3_C1"/>
</dbReference>
<dbReference type="PANTHER" id="PTHR22834:SF9">
    <property type="entry name" value="RHO GUANINE NUCLEOTIDE EXCHANGE FACTOR 37"/>
    <property type="match status" value="1"/>
</dbReference>
<organism evidence="8 9">
    <name type="scientific">Gekko japonicus</name>
    <name type="common">Schlegel's Japanese gecko</name>
    <dbReference type="NCBI Taxonomy" id="146911"/>
    <lineage>
        <taxon>Eukaryota</taxon>
        <taxon>Metazoa</taxon>
        <taxon>Chordata</taxon>
        <taxon>Craniata</taxon>
        <taxon>Vertebrata</taxon>
        <taxon>Euteleostomi</taxon>
        <taxon>Lepidosauria</taxon>
        <taxon>Squamata</taxon>
        <taxon>Bifurcata</taxon>
        <taxon>Gekkota</taxon>
        <taxon>Gekkonidae</taxon>
        <taxon>Gekkoninae</taxon>
        <taxon>Gekko</taxon>
    </lineage>
</organism>
<dbReference type="InterPro" id="IPR051492">
    <property type="entry name" value="Dynamin-Rho_GEF"/>
</dbReference>
<dbReference type="PANTHER" id="PTHR22834">
    <property type="entry name" value="NUCLEAR FUSION PROTEIN FUS2"/>
    <property type="match status" value="1"/>
</dbReference>
<protein>
    <submittedName>
        <fullName evidence="9">Rho guanine nucleotide exchange factor 37 isoform X1</fullName>
    </submittedName>
</protein>
<dbReference type="GeneID" id="107111647"/>
<dbReference type="Gene3D" id="1.20.1270.60">
    <property type="entry name" value="Arfaptin homology (AH) domain/BAR domain"/>
    <property type="match status" value="1"/>
</dbReference>
<feature type="domain" description="SH3" evidence="5">
    <location>
        <begin position="519"/>
        <end position="582"/>
    </location>
</feature>
<dbReference type="InterPro" id="IPR000219">
    <property type="entry name" value="DH_dom"/>
</dbReference>
<evidence type="ECO:0000313" key="9">
    <source>
        <dbReference type="RefSeq" id="XP_015268127.1"/>
    </source>
</evidence>
<dbReference type="SMART" id="SM00325">
    <property type="entry name" value="RhoGEF"/>
    <property type="match status" value="1"/>
</dbReference>
<feature type="compositionally biased region" description="Polar residues" evidence="4">
    <location>
        <begin position="1"/>
        <end position="11"/>
    </location>
</feature>
<accession>A0ABM1K340</accession>
<dbReference type="RefSeq" id="XP_015268127.1">
    <property type="nucleotide sequence ID" value="XM_015412641.1"/>
</dbReference>
<keyword evidence="1 3" id="KW-0728">SH3 domain</keyword>
<reference evidence="9" key="1">
    <citation type="submission" date="2025-08" db="UniProtKB">
        <authorList>
            <consortium name="RefSeq"/>
        </authorList>
    </citation>
    <scope>IDENTIFICATION</scope>
</reference>
<evidence type="ECO:0000256" key="2">
    <source>
        <dbReference type="ARBA" id="ARBA00022658"/>
    </source>
</evidence>
<dbReference type="Pfam" id="PF00018">
    <property type="entry name" value="SH3_1"/>
    <property type="match status" value="1"/>
</dbReference>
<dbReference type="SMART" id="SM00326">
    <property type="entry name" value="SH3"/>
    <property type="match status" value="2"/>
</dbReference>
<evidence type="ECO:0000256" key="4">
    <source>
        <dbReference type="SAM" id="MobiDB-lite"/>
    </source>
</evidence>
<evidence type="ECO:0000313" key="8">
    <source>
        <dbReference type="Proteomes" id="UP000694871"/>
    </source>
</evidence>
<feature type="domain" description="SH3" evidence="5">
    <location>
        <begin position="620"/>
        <end position="683"/>
    </location>
</feature>
<dbReference type="Gene3D" id="1.20.900.10">
    <property type="entry name" value="Dbl homology (DH) domain"/>
    <property type="match status" value="1"/>
</dbReference>
<dbReference type="InterPro" id="IPR004148">
    <property type="entry name" value="BAR_dom"/>
</dbReference>
<dbReference type="CDD" id="cd11799">
    <property type="entry name" value="SH3_ARHGEF37_C1"/>
    <property type="match status" value="1"/>
</dbReference>
<name>A0ABM1K340_GEKJA</name>
<keyword evidence="2" id="KW-0344">Guanine-nucleotide releasing factor</keyword>
<proteinExistence type="predicted"/>
<gene>
    <name evidence="9" type="primary">ARHGEF37</name>
</gene>
<dbReference type="Proteomes" id="UP000694871">
    <property type="component" value="Unplaced"/>
</dbReference>
<dbReference type="Pfam" id="PF00621">
    <property type="entry name" value="RhoGEF"/>
    <property type="match status" value="1"/>
</dbReference>
<evidence type="ECO:0000259" key="5">
    <source>
        <dbReference type="PROSITE" id="PS50002"/>
    </source>
</evidence>